<dbReference type="RefSeq" id="WP_059393571.1">
    <property type="nucleotide sequence ID" value="NZ_CAUZLZ010000002.1"/>
</dbReference>
<accession>A0A3F3HE08</accession>
<gene>
    <name evidence="1" type="primary">garR</name>
    <name evidence="1" type="ORF">FTRO_0030690</name>
</gene>
<proteinExistence type="predicted"/>
<dbReference type="EMBL" id="DF968080">
    <property type="protein sequence ID" value="GAP04129.1"/>
    <property type="molecule type" value="Genomic_DNA"/>
</dbReference>
<sequence>MTSAHFIIDTTLIRQKDLGSLDQIQGQLTAAQAVTSFQKASTQNPVYSLARKVAKTLQTEEVLPIVVIGNPASLNATLAAILDFDESLRWPLLLINWSDKSHSTNHLVNQILTSLNNQAIQQAPLGLVTGSVPKQGKQYFLDSFQVGPDFSAILPKFNQKFAWKHAFHQMFSFWGQASRNQNKISFSWTLRFGHTYQNHSKTLGLQIVLGQDGVAAEIRLVNQLPWPQIMLTYLRGKKGVENPSRKGFTTIPLTIPADFHIQDIQSVKTDGRLLQSGAYSFTMTIAGTYPIMAVTEN</sequence>
<dbReference type="Proteomes" id="UP000064514">
    <property type="component" value="Unassembled WGS sequence"/>
</dbReference>
<name>A0A3F3HE08_9LACO</name>
<protein>
    <submittedName>
        <fullName evidence="1">Tartronate semialdehyde reductase</fullName>
    </submittedName>
</protein>
<organism evidence="1">
    <name type="scientific">Fructobacillus tropaeoli</name>
    <dbReference type="NCBI Taxonomy" id="709323"/>
    <lineage>
        <taxon>Bacteria</taxon>
        <taxon>Bacillati</taxon>
        <taxon>Bacillota</taxon>
        <taxon>Bacilli</taxon>
        <taxon>Lactobacillales</taxon>
        <taxon>Lactobacillaceae</taxon>
        <taxon>Fructobacillus</taxon>
    </lineage>
</organism>
<reference evidence="1" key="1">
    <citation type="journal article" date="2015" name="BMC Genomics">
        <title>Comparative genomics of Fructobacillus spp. and Leuconostoc spp. reveals niche-specific evolution of Fructobacillus spp.</title>
        <authorList>
            <person name="Endo A."/>
            <person name="Tanizawa Y."/>
            <person name="Tanaka N."/>
            <person name="Maeno S."/>
            <person name="Kumar H."/>
            <person name="Shiwa Y."/>
            <person name="Okada S."/>
            <person name="Yoshikawa H."/>
            <person name="Dicks L."/>
            <person name="Nakagawa J."/>
            <person name="Arita M."/>
        </authorList>
    </citation>
    <scope>NUCLEOTIDE SEQUENCE [LARGE SCALE GENOMIC DNA]</scope>
    <source>
        <strain evidence="1">F214-1</strain>
    </source>
</reference>
<evidence type="ECO:0000313" key="1">
    <source>
        <dbReference type="EMBL" id="GAP04129.1"/>
    </source>
</evidence>
<dbReference type="AlphaFoldDB" id="A0A3F3HE08"/>
<dbReference type="STRING" id="709323.GCA_001047135_00670"/>